<evidence type="ECO:0000313" key="1">
    <source>
        <dbReference type="EMBL" id="RCU49194.1"/>
    </source>
</evidence>
<dbReference type="NCBIfam" id="NF035938">
    <property type="entry name" value="EboA_domain"/>
    <property type="match status" value="1"/>
</dbReference>
<protein>
    <submittedName>
        <fullName evidence="1">Uncharacterized protein</fullName>
    </submittedName>
</protein>
<dbReference type="Proteomes" id="UP000252558">
    <property type="component" value="Unassembled WGS sequence"/>
</dbReference>
<proteinExistence type="predicted"/>
<comment type="caution">
    <text evidence="1">The sequence shown here is derived from an EMBL/GenBank/DDBJ whole genome shotgun (WGS) entry which is preliminary data.</text>
</comment>
<keyword evidence="2" id="KW-1185">Reference proteome</keyword>
<name>A0A368NHS6_9GAMM</name>
<dbReference type="RefSeq" id="WP_114338754.1">
    <property type="nucleotide sequence ID" value="NZ_QPID01000007.1"/>
</dbReference>
<accession>A0A368NHS6</accession>
<gene>
    <name evidence="1" type="ORF">DU002_12645</name>
</gene>
<dbReference type="OrthoDB" id="325673at2"/>
<sequence length="284" mass="31812">MSSRSAPQLVEVIRQQLGLQLSPPRWQWFTKAIDTMTESDSPLTTWEQASTSAIHHIGKAPFSAKLALPTTTVLSAPKKPQAWTPQHWHCTDAVRILLCHAAQQAAGCEEDKQGDTLLAGYKRGDENERAALIKGLQLLDPKGKNAALAIEACRINSLNLFTAIALFNPYPAIFFSQDAFNQLVIKSLFQGLNISFIYGLEARRNHNLSIMALRYIEERLDANRPVPDSIWLAIDCLNMTERCQRLFDSIIGDDTHHALMTAKQALQQSQCEQQCRDETFEASH</sequence>
<organism evidence="1 2">
    <name type="scientific">Corallincola holothuriorum</name>
    <dbReference type="NCBI Taxonomy" id="2282215"/>
    <lineage>
        <taxon>Bacteria</taxon>
        <taxon>Pseudomonadati</taxon>
        <taxon>Pseudomonadota</taxon>
        <taxon>Gammaproteobacteria</taxon>
        <taxon>Alteromonadales</taxon>
        <taxon>Psychromonadaceae</taxon>
        <taxon>Corallincola</taxon>
    </lineage>
</organism>
<reference evidence="1 2" key="1">
    <citation type="submission" date="2018-07" db="EMBL/GenBank/DDBJ databases">
        <title>Corallincola holothuriorum sp. nov., a new facultative anaerobe isolated from sea cucumber Apostichopus japonicus.</title>
        <authorList>
            <person name="Xia H."/>
        </authorList>
    </citation>
    <scope>NUCLEOTIDE SEQUENCE [LARGE SCALE GENOMIC DNA]</scope>
    <source>
        <strain evidence="1 2">C4</strain>
    </source>
</reference>
<dbReference type="EMBL" id="QPID01000007">
    <property type="protein sequence ID" value="RCU49194.1"/>
    <property type="molecule type" value="Genomic_DNA"/>
</dbReference>
<dbReference type="AlphaFoldDB" id="A0A368NHS6"/>
<dbReference type="InterPro" id="IPR047715">
    <property type="entry name" value="EboA_dom"/>
</dbReference>
<evidence type="ECO:0000313" key="2">
    <source>
        <dbReference type="Proteomes" id="UP000252558"/>
    </source>
</evidence>